<dbReference type="EMBL" id="KQ980304">
    <property type="protein sequence ID" value="KYN16777.1"/>
    <property type="molecule type" value="Genomic_DNA"/>
</dbReference>
<reference evidence="1 2" key="1">
    <citation type="submission" date="2015-09" db="EMBL/GenBank/DDBJ databases">
        <title>Trachymyrmex cornetzi WGS genome.</title>
        <authorList>
            <person name="Nygaard S."/>
            <person name="Hu H."/>
            <person name="Boomsma J."/>
            <person name="Zhang G."/>
        </authorList>
    </citation>
    <scope>NUCLEOTIDE SEQUENCE [LARGE SCALE GENOMIC DNA]</scope>
    <source>
        <strain evidence="1">Tcor2-1</strain>
        <tissue evidence="1">Whole body</tissue>
    </source>
</reference>
<keyword evidence="2" id="KW-1185">Reference proteome</keyword>
<protein>
    <submittedName>
        <fullName evidence="1">Uncharacterized protein</fullName>
    </submittedName>
</protein>
<accession>A0A195DVK2</accession>
<gene>
    <name evidence="1" type="ORF">ALC57_10974</name>
</gene>
<dbReference type="Proteomes" id="UP000078492">
    <property type="component" value="Unassembled WGS sequence"/>
</dbReference>
<dbReference type="AlphaFoldDB" id="A0A195DVK2"/>
<organism evidence="1 2">
    <name type="scientific">Trachymyrmex cornetzi</name>
    <dbReference type="NCBI Taxonomy" id="471704"/>
    <lineage>
        <taxon>Eukaryota</taxon>
        <taxon>Metazoa</taxon>
        <taxon>Ecdysozoa</taxon>
        <taxon>Arthropoda</taxon>
        <taxon>Hexapoda</taxon>
        <taxon>Insecta</taxon>
        <taxon>Pterygota</taxon>
        <taxon>Neoptera</taxon>
        <taxon>Endopterygota</taxon>
        <taxon>Hymenoptera</taxon>
        <taxon>Apocrita</taxon>
        <taxon>Aculeata</taxon>
        <taxon>Formicoidea</taxon>
        <taxon>Formicidae</taxon>
        <taxon>Myrmicinae</taxon>
        <taxon>Trachymyrmex</taxon>
    </lineage>
</organism>
<evidence type="ECO:0000313" key="2">
    <source>
        <dbReference type="Proteomes" id="UP000078492"/>
    </source>
</evidence>
<sequence length="63" mass="6916">MEEGCISWGGYNICSIGRQVGRNAILSTGGRDERYRDWLVGQSSLASRLPALPSPPRPFPHTT</sequence>
<name>A0A195DVK2_9HYME</name>
<evidence type="ECO:0000313" key="1">
    <source>
        <dbReference type="EMBL" id="KYN16777.1"/>
    </source>
</evidence>
<proteinExistence type="predicted"/>